<dbReference type="RefSeq" id="WP_092214172.1">
    <property type="nucleotide sequence ID" value="NZ_FMUX01000021.1"/>
</dbReference>
<feature type="transmembrane region" description="Helical" evidence="1">
    <location>
        <begin position="170"/>
        <end position="189"/>
    </location>
</feature>
<dbReference type="Proteomes" id="UP000198870">
    <property type="component" value="Unassembled WGS sequence"/>
</dbReference>
<protein>
    <submittedName>
        <fullName evidence="2">Uncharacterized membrane protein</fullName>
    </submittedName>
</protein>
<proteinExistence type="predicted"/>
<dbReference type="PANTHER" id="PTHR41771:SF1">
    <property type="entry name" value="MEMBRANE PROTEIN"/>
    <property type="match status" value="1"/>
</dbReference>
<evidence type="ECO:0000256" key="1">
    <source>
        <dbReference type="SAM" id="Phobius"/>
    </source>
</evidence>
<feature type="transmembrane region" description="Helical" evidence="1">
    <location>
        <begin position="296"/>
        <end position="319"/>
    </location>
</feature>
<dbReference type="AlphaFoldDB" id="A0A1G5IQL2"/>
<dbReference type="PANTHER" id="PTHR41771">
    <property type="entry name" value="MEMBRANE PROTEIN-RELATED"/>
    <property type="match status" value="1"/>
</dbReference>
<dbReference type="InterPro" id="IPR012507">
    <property type="entry name" value="YibE_F"/>
</dbReference>
<feature type="transmembrane region" description="Helical" evidence="1">
    <location>
        <begin position="339"/>
        <end position="364"/>
    </location>
</feature>
<keyword evidence="1" id="KW-0812">Transmembrane</keyword>
<feature type="transmembrane region" description="Helical" evidence="1">
    <location>
        <begin position="232"/>
        <end position="254"/>
    </location>
</feature>
<keyword evidence="1" id="KW-0472">Membrane</keyword>
<feature type="transmembrane region" description="Helical" evidence="1">
    <location>
        <begin position="117"/>
        <end position="137"/>
    </location>
</feature>
<keyword evidence="1" id="KW-1133">Transmembrane helix</keyword>
<accession>A0A1G5IQL2</accession>
<sequence>MAKKRERVSLGVFVLVTLVLLIWPGGRPDDGGIRCRAKVLSADNGQVMQHGIIKTGFQKLVLRVESGSYAGEVVSAASNLMGKLELDAFYGEGDRLLAVLTVGDGGKIVHVTPRDHYRLTGLWVMVSLFFGLLLITGGETGARALVSFVLTGVMIWKVLIPALLAGWNPLLVSFGVVMILNFSVIFLVGGLNRLGLTAFCGATLGILTTCLIALAAGKAIHLNGAVKPFSEALLYAGYADLSLSMIFIGGIFLASSGAVMDLAMDIAASMAEVARVDATLSPVALMGSGLRVGRSVLGTMTTTLLLAYSGGFTSLLMAMMAQNVPLSVMLNTPWVSSEIIHTLSGSIGLVTVAPFTAMCGAVIYKRDATPACDAVARAA</sequence>
<name>A0A1G5IQL2_9BACT</name>
<dbReference type="Pfam" id="PF07907">
    <property type="entry name" value="YibE_F"/>
    <property type="match status" value="1"/>
</dbReference>
<dbReference type="OrthoDB" id="5753718at2"/>
<evidence type="ECO:0000313" key="3">
    <source>
        <dbReference type="Proteomes" id="UP000198870"/>
    </source>
</evidence>
<evidence type="ECO:0000313" key="2">
    <source>
        <dbReference type="EMBL" id="SCY78372.1"/>
    </source>
</evidence>
<feature type="transmembrane region" description="Helical" evidence="1">
    <location>
        <begin position="144"/>
        <end position="164"/>
    </location>
</feature>
<reference evidence="2 3" key="1">
    <citation type="submission" date="2016-10" db="EMBL/GenBank/DDBJ databases">
        <authorList>
            <person name="de Groot N.N."/>
        </authorList>
    </citation>
    <scope>NUCLEOTIDE SEQUENCE [LARGE SCALE GENOMIC DNA]</scope>
    <source>
        <strain evidence="2 3">AA1</strain>
    </source>
</reference>
<dbReference type="EMBL" id="FMUX01000021">
    <property type="protein sequence ID" value="SCY78372.1"/>
    <property type="molecule type" value="Genomic_DNA"/>
</dbReference>
<dbReference type="STRING" id="419481.SAMN05216233_12173"/>
<organism evidence="2 3">
    <name type="scientific">Desulfoluna spongiiphila</name>
    <dbReference type="NCBI Taxonomy" id="419481"/>
    <lineage>
        <taxon>Bacteria</taxon>
        <taxon>Pseudomonadati</taxon>
        <taxon>Thermodesulfobacteriota</taxon>
        <taxon>Desulfobacteria</taxon>
        <taxon>Desulfobacterales</taxon>
        <taxon>Desulfolunaceae</taxon>
        <taxon>Desulfoluna</taxon>
    </lineage>
</organism>
<feature type="transmembrane region" description="Helical" evidence="1">
    <location>
        <begin position="196"/>
        <end position="220"/>
    </location>
</feature>
<keyword evidence="3" id="KW-1185">Reference proteome</keyword>
<gene>
    <name evidence="2" type="ORF">SAMN05216233_12173</name>
</gene>